<name>A0ABV6VPY5_9ACTN</name>
<dbReference type="SUPFAM" id="SSF50346">
    <property type="entry name" value="PRC-barrel domain"/>
    <property type="match status" value="1"/>
</dbReference>
<dbReference type="InterPro" id="IPR011033">
    <property type="entry name" value="PRC_barrel-like_sf"/>
</dbReference>
<evidence type="ECO:0000313" key="2">
    <source>
        <dbReference type="EMBL" id="MFC1415814.1"/>
    </source>
</evidence>
<dbReference type="Gene3D" id="3.90.50.10">
    <property type="entry name" value="Photosynthetic Reaction Center, subunit H, domain 2"/>
    <property type="match status" value="1"/>
</dbReference>
<protein>
    <submittedName>
        <fullName evidence="2">PRC-barrel domain containing protein</fullName>
    </submittedName>
</protein>
<comment type="caution">
    <text evidence="2">The sequence shown here is derived from an EMBL/GenBank/DDBJ whole genome shotgun (WGS) entry which is preliminary data.</text>
</comment>
<dbReference type="Proteomes" id="UP001592531">
    <property type="component" value="Unassembled WGS sequence"/>
</dbReference>
<reference evidence="2 3" key="1">
    <citation type="submission" date="2024-09" db="EMBL/GenBank/DDBJ databases">
        <authorList>
            <person name="Lee S.D."/>
        </authorList>
    </citation>
    <scope>NUCLEOTIDE SEQUENCE [LARGE SCALE GENOMIC DNA]</scope>
    <source>
        <strain evidence="2 3">N8-3</strain>
    </source>
</reference>
<feature type="region of interest" description="Disordered" evidence="1">
    <location>
        <begin position="82"/>
        <end position="111"/>
    </location>
</feature>
<sequence length="132" mass="14080">MTEEIWGYDPAHYTEGTDLTGYTVEATDGPIGKVDEATYEVGTAHLVVNCKPWLIGKHVLLPAGLVTGIDAKDETIRVGRSKAQIKGAPEYHHHSAPPRDVMGGPDASQSDVMGGPDAAYRDALGTYYGPNV</sequence>
<evidence type="ECO:0000313" key="3">
    <source>
        <dbReference type="Proteomes" id="UP001592531"/>
    </source>
</evidence>
<evidence type="ECO:0000256" key="1">
    <source>
        <dbReference type="SAM" id="MobiDB-lite"/>
    </source>
</evidence>
<gene>
    <name evidence="2" type="ORF">ACEZDE_04015</name>
</gene>
<dbReference type="EMBL" id="JBHFAB010000002">
    <property type="protein sequence ID" value="MFC1415814.1"/>
    <property type="molecule type" value="Genomic_DNA"/>
</dbReference>
<organism evidence="2 3">
    <name type="scientific">Streptacidiphilus cavernicola</name>
    <dbReference type="NCBI Taxonomy" id="3342716"/>
    <lineage>
        <taxon>Bacteria</taxon>
        <taxon>Bacillati</taxon>
        <taxon>Actinomycetota</taxon>
        <taxon>Actinomycetes</taxon>
        <taxon>Kitasatosporales</taxon>
        <taxon>Streptomycetaceae</taxon>
        <taxon>Streptacidiphilus</taxon>
    </lineage>
</organism>
<proteinExistence type="predicted"/>
<accession>A0ABV6VPY5</accession>
<keyword evidence="3" id="KW-1185">Reference proteome</keyword>
<dbReference type="RefSeq" id="WP_380532158.1">
    <property type="nucleotide sequence ID" value="NZ_JBHFAB010000002.1"/>
</dbReference>
<dbReference type="InterPro" id="IPR014747">
    <property type="entry name" value="Bac_photo_RC_H_C"/>
</dbReference>